<dbReference type="AlphaFoldDB" id="K2KC31"/>
<protein>
    <submittedName>
        <fullName evidence="1">Uncharacterized protein</fullName>
    </submittedName>
</protein>
<accession>K2KC31</accession>
<dbReference type="OrthoDB" id="7064088at2"/>
<evidence type="ECO:0000313" key="2">
    <source>
        <dbReference type="Proteomes" id="UP000006755"/>
    </source>
</evidence>
<comment type="caution">
    <text evidence="1">The sequence shown here is derived from an EMBL/GenBank/DDBJ whole genome shotgun (WGS) entry which is preliminary data.</text>
</comment>
<sequence>MVSKEMLSVGMFYKSLNGIGRIVAIDDSDDLVTIRDLDHSHTTVAHISQLDPGLVLDERMMWDCED</sequence>
<name>K2KC31_9GAMM</name>
<proteinExistence type="predicted"/>
<evidence type="ECO:0000313" key="1">
    <source>
        <dbReference type="EMBL" id="EKE74915.1"/>
    </source>
</evidence>
<keyword evidence="2" id="KW-1185">Reference proteome</keyword>
<gene>
    <name evidence="1" type="ORF">B3C1_08506</name>
</gene>
<dbReference type="EMBL" id="AMRI01000010">
    <property type="protein sequence ID" value="EKE74915.1"/>
    <property type="molecule type" value="Genomic_DNA"/>
</dbReference>
<dbReference type="Proteomes" id="UP000006755">
    <property type="component" value="Unassembled WGS sequence"/>
</dbReference>
<dbReference type="RefSeq" id="WP_008484214.1">
    <property type="nucleotide sequence ID" value="NZ_AMRI01000010.1"/>
</dbReference>
<reference evidence="1 2" key="1">
    <citation type="journal article" date="2012" name="J. Bacteriol.">
        <title>Genome Sequence of Gallaecimonas xiamenensis Type Strain 3-C-1.</title>
        <authorList>
            <person name="Lai Q."/>
            <person name="Wang L."/>
            <person name="Wang W."/>
            <person name="Shao Z."/>
        </authorList>
    </citation>
    <scope>NUCLEOTIDE SEQUENCE [LARGE SCALE GENOMIC DNA]</scope>
    <source>
        <strain evidence="1 2">3-C-1</strain>
    </source>
</reference>
<dbReference type="STRING" id="745411.B3C1_08506"/>
<organism evidence="1 2">
    <name type="scientific">Gallaecimonas xiamenensis 3-C-1</name>
    <dbReference type="NCBI Taxonomy" id="745411"/>
    <lineage>
        <taxon>Bacteria</taxon>
        <taxon>Pseudomonadati</taxon>
        <taxon>Pseudomonadota</taxon>
        <taxon>Gammaproteobacteria</taxon>
        <taxon>Enterobacterales</taxon>
        <taxon>Gallaecimonadaceae</taxon>
        <taxon>Gallaecimonas</taxon>
    </lineage>
</organism>